<accession>A0AAD5YK91</accession>
<evidence type="ECO:0000313" key="1">
    <source>
        <dbReference type="EMBL" id="KAJ3553391.1"/>
    </source>
</evidence>
<dbReference type="Gene3D" id="3.80.10.10">
    <property type="entry name" value="Ribonuclease Inhibitor"/>
    <property type="match status" value="1"/>
</dbReference>
<proteinExistence type="predicted"/>
<dbReference type="EMBL" id="JANIEX010001920">
    <property type="protein sequence ID" value="KAJ3553391.1"/>
    <property type="molecule type" value="Genomic_DNA"/>
</dbReference>
<reference evidence="1" key="1">
    <citation type="submission" date="2022-07" db="EMBL/GenBank/DDBJ databases">
        <title>Genome Sequence of Leucocoprinus birnbaumii.</title>
        <authorList>
            <person name="Buettner E."/>
        </authorList>
    </citation>
    <scope>NUCLEOTIDE SEQUENCE</scope>
    <source>
        <strain evidence="1">VT141</strain>
    </source>
</reference>
<sequence>MFRRQLNDTGLHEEMTDAILGPENAHRIESLRLFQPPGNWIDLLHSLPLIHTLSVHYPIPKGQEASLHLTARTLRRLSLKGENWRLYSVPPTLQALWLDRTPGEFNVQLLRQCPSLNECYSDPRPTGDLTAPFVSYCACQNLVNLAWSVHDGITDNSAFLHLSLPSLQTLHLISANPVSDAVPIANFIRKFSPTLLTLKLENFIEWVSSDYQIVFQHQMPRLATLEILAPDFTALYPPIQALIPAETELGLGIIPLSALRFLYLKPDDGVDDTIEQDMGALLWKMLHMRRTTADSAPAGQIVFRLKLPYDGGSRRWIRELLGEFKQYFTDHELIMTKGPNFFGCLSAPET</sequence>
<gene>
    <name evidence="1" type="ORF">NP233_g12657</name>
</gene>
<dbReference type="AlphaFoldDB" id="A0AAD5YK91"/>
<dbReference type="Proteomes" id="UP001213000">
    <property type="component" value="Unassembled WGS sequence"/>
</dbReference>
<dbReference type="InterPro" id="IPR032675">
    <property type="entry name" value="LRR_dom_sf"/>
</dbReference>
<protein>
    <submittedName>
        <fullName evidence="1">Uncharacterized protein</fullName>
    </submittedName>
</protein>
<dbReference type="SUPFAM" id="SSF52047">
    <property type="entry name" value="RNI-like"/>
    <property type="match status" value="1"/>
</dbReference>
<name>A0AAD5YK91_9AGAR</name>
<evidence type="ECO:0000313" key="2">
    <source>
        <dbReference type="Proteomes" id="UP001213000"/>
    </source>
</evidence>
<keyword evidence="2" id="KW-1185">Reference proteome</keyword>
<comment type="caution">
    <text evidence="1">The sequence shown here is derived from an EMBL/GenBank/DDBJ whole genome shotgun (WGS) entry which is preliminary data.</text>
</comment>
<organism evidence="1 2">
    <name type="scientific">Leucocoprinus birnbaumii</name>
    <dbReference type="NCBI Taxonomy" id="56174"/>
    <lineage>
        <taxon>Eukaryota</taxon>
        <taxon>Fungi</taxon>
        <taxon>Dikarya</taxon>
        <taxon>Basidiomycota</taxon>
        <taxon>Agaricomycotina</taxon>
        <taxon>Agaricomycetes</taxon>
        <taxon>Agaricomycetidae</taxon>
        <taxon>Agaricales</taxon>
        <taxon>Agaricineae</taxon>
        <taxon>Agaricaceae</taxon>
        <taxon>Leucocoprinus</taxon>
    </lineage>
</organism>